<keyword evidence="2" id="KW-0472">Membrane</keyword>
<evidence type="ECO:0000313" key="3">
    <source>
        <dbReference type="EMBL" id="CAJ1865754.1"/>
    </source>
</evidence>
<dbReference type="Gramene" id="rna-AYBTSS11_LOCUS2290">
    <property type="protein sequence ID" value="CAJ1865754.1"/>
    <property type="gene ID" value="gene-AYBTSS11_LOCUS2290"/>
</dbReference>
<keyword evidence="4" id="KW-1185">Reference proteome</keyword>
<organism evidence="3 4">
    <name type="scientific">Sphenostylis stenocarpa</name>
    <dbReference type="NCBI Taxonomy" id="92480"/>
    <lineage>
        <taxon>Eukaryota</taxon>
        <taxon>Viridiplantae</taxon>
        <taxon>Streptophyta</taxon>
        <taxon>Embryophyta</taxon>
        <taxon>Tracheophyta</taxon>
        <taxon>Spermatophyta</taxon>
        <taxon>Magnoliopsida</taxon>
        <taxon>eudicotyledons</taxon>
        <taxon>Gunneridae</taxon>
        <taxon>Pentapetalae</taxon>
        <taxon>rosids</taxon>
        <taxon>fabids</taxon>
        <taxon>Fabales</taxon>
        <taxon>Fabaceae</taxon>
        <taxon>Papilionoideae</taxon>
        <taxon>50 kb inversion clade</taxon>
        <taxon>NPAAA clade</taxon>
        <taxon>indigoferoid/millettioid clade</taxon>
        <taxon>Phaseoleae</taxon>
        <taxon>Sphenostylis</taxon>
    </lineage>
</organism>
<dbReference type="PANTHER" id="PTHR35094:SF3">
    <property type="entry name" value="PROTEIN, PUTATIVE-RELATED"/>
    <property type="match status" value="1"/>
</dbReference>
<evidence type="ECO:0000256" key="1">
    <source>
        <dbReference type="SAM" id="MobiDB-lite"/>
    </source>
</evidence>
<accession>A0AA86V2B9</accession>
<keyword evidence="2" id="KW-1133">Transmembrane helix</keyword>
<feature type="region of interest" description="Disordered" evidence="1">
    <location>
        <begin position="105"/>
        <end position="142"/>
    </location>
</feature>
<protein>
    <submittedName>
        <fullName evidence="3">Uncharacterized protein</fullName>
    </submittedName>
</protein>
<gene>
    <name evidence="3" type="ORF">AYBTSS11_LOCUS2290</name>
</gene>
<evidence type="ECO:0000313" key="4">
    <source>
        <dbReference type="Proteomes" id="UP001189624"/>
    </source>
</evidence>
<name>A0AA86V2B9_9FABA</name>
<proteinExistence type="predicted"/>
<reference evidence="3" key="1">
    <citation type="submission" date="2023-10" db="EMBL/GenBank/DDBJ databases">
        <authorList>
            <person name="Domelevo Entfellner J.-B."/>
        </authorList>
    </citation>
    <scope>NUCLEOTIDE SEQUENCE</scope>
</reference>
<dbReference type="AlphaFoldDB" id="A0AA86V2B9"/>
<dbReference type="EMBL" id="OY731398">
    <property type="protein sequence ID" value="CAJ1865754.1"/>
    <property type="molecule type" value="Genomic_DNA"/>
</dbReference>
<sequence length="208" mass="22279">MQFPKRPMLPNADDLCFITPLVNSTEVNSKSPAAHRMASPALSLRPQKPSIVLFFICISFSYSVEEAIISSKKLDQPLFPPPAETEIKCGSCPCGDTCGEQLPPPPPPPCLSPPPPPPPLPSPPPPPPTSPPPPKFPTCPQNCNPLPPPPPPRFVYVPVPGVPKPYTWVYYYSGAENRAVGLLVLAGLGGLSLATLLLDDIMKLNLHS</sequence>
<dbReference type="PRINTS" id="PR01217">
    <property type="entry name" value="PRICHEXTENSN"/>
</dbReference>
<evidence type="ECO:0000256" key="2">
    <source>
        <dbReference type="SAM" id="Phobius"/>
    </source>
</evidence>
<dbReference type="Proteomes" id="UP001189624">
    <property type="component" value="Chromosome 1"/>
</dbReference>
<feature type="compositionally biased region" description="Pro residues" evidence="1">
    <location>
        <begin position="105"/>
        <end position="137"/>
    </location>
</feature>
<keyword evidence="2" id="KW-0812">Transmembrane</keyword>
<dbReference type="PANTHER" id="PTHR35094">
    <property type="entry name" value="LEUCINE-RICH REPEAT EXTENSIN-LIKE PROTEIN 2"/>
    <property type="match status" value="1"/>
</dbReference>
<feature type="transmembrane region" description="Helical" evidence="2">
    <location>
        <begin position="179"/>
        <end position="198"/>
    </location>
</feature>